<sequence length="774" mass="80282">MTTRHDFRLVPASLAVWGVALAGLLLSWQVALVAGAVAGLAGLTCLRRGWTGRACALALMVCGPVVAMWIGTQVHRAESHPLRFAADRGDQVTVRAEITDRPRGVRSEGFGSRQGGIAQVVMGAQVHGARVILLAPAERWRDLLPGQPVLVKGTLAPPRGGDLTVALLRVRGPPQLLGAAPVWQRGAESLRAGLRSASQVLAPESAGLLPALVVGDTEGMSPRVVDEFRTAGLSHLLAVSGANLAILCGAVLLLLRALHAGPKLCAAGCLAALIGFVLLAGPEPSVLRAAAMAAVALLALVLGRERSALSALAFAVLCLVLYDPALATEPGFALSVVATASLVLLAPRWARALRDRGVPVGLAEALVVPVAANLATAPLVAGLSGEVSLVAVAANLAAAPVVAPATVLGVLAAVVAPLHRWTAELLVRIAGPEVDWLIAVGRHAAAVPGASVSWPEGWLGALLLLVVIATAAALLRLRRTRVLVVAFLVGGFIALVPLKGIAPGWPPPGWSVVACDVSQGDAVVLATADPGRAVLVDTGPDPGAVAKCLRSLHVKEIPLLVLTHLHADHVGGGLSSVLADRAVGAIAVGPLRQPAWAWREVERQARTRGVRVVEPVAGQRFTWPGLELEVIGPRRTPVATGDDENTAVNDQSLVLRAHTPAGRVLLTGDVELAGQAALLGRPDLQAEVLKVPHHGSRYSLPAFLTRVRPRVALVSVGADNRYGHPSKHVIDVLTANGALVLRTDRDGDLAVLPGVRIVRRKQGRNPRWTRCGSG</sequence>
<organism evidence="8 9">
    <name type="scientific">Lentzea tibetensis</name>
    <dbReference type="NCBI Taxonomy" id="2591470"/>
    <lineage>
        <taxon>Bacteria</taxon>
        <taxon>Bacillati</taxon>
        <taxon>Actinomycetota</taxon>
        <taxon>Actinomycetes</taxon>
        <taxon>Pseudonocardiales</taxon>
        <taxon>Pseudonocardiaceae</taxon>
        <taxon>Lentzea</taxon>
    </lineage>
</organism>
<dbReference type="InterPro" id="IPR052159">
    <property type="entry name" value="Competence_DNA_uptake"/>
</dbReference>
<evidence type="ECO:0000313" key="8">
    <source>
        <dbReference type="EMBL" id="TWP47363.1"/>
    </source>
</evidence>
<feature type="transmembrane region" description="Helical" evidence="6">
    <location>
        <begin position="14"/>
        <end position="43"/>
    </location>
</feature>
<evidence type="ECO:0000256" key="6">
    <source>
        <dbReference type="SAM" id="Phobius"/>
    </source>
</evidence>
<dbReference type="SMART" id="SM00849">
    <property type="entry name" value="Lactamase_B"/>
    <property type="match status" value="1"/>
</dbReference>
<dbReference type="Gene3D" id="3.60.15.10">
    <property type="entry name" value="Ribonuclease Z/Hydroxyacylglutathione hydrolase-like"/>
    <property type="match status" value="1"/>
</dbReference>
<feature type="transmembrane region" description="Helical" evidence="6">
    <location>
        <begin position="286"/>
        <end position="302"/>
    </location>
</feature>
<dbReference type="AlphaFoldDB" id="A0A563ELK2"/>
<gene>
    <name evidence="8" type="ORF">FKR81_32110</name>
</gene>
<comment type="subcellular location">
    <subcellularLocation>
        <location evidence="1">Cell membrane</location>
        <topology evidence="1">Multi-pass membrane protein</topology>
    </subcellularLocation>
</comment>
<evidence type="ECO:0000256" key="5">
    <source>
        <dbReference type="ARBA" id="ARBA00023136"/>
    </source>
</evidence>
<feature type="transmembrane region" description="Helical" evidence="6">
    <location>
        <begin position="482"/>
        <end position="502"/>
    </location>
</feature>
<keyword evidence="9" id="KW-1185">Reference proteome</keyword>
<dbReference type="InterPro" id="IPR035681">
    <property type="entry name" value="ComA-like_MBL"/>
</dbReference>
<dbReference type="Pfam" id="PF03772">
    <property type="entry name" value="Competence"/>
    <property type="match status" value="1"/>
</dbReference>
<feature type="transmembrane region" description="Helical" evidence="6">
    <location>
        <begin position="389"/>
        <end position="418"/>
    </location>
</feature>
<feature type="transmembrane region" description="Helical" evidence="6">
    <location>
        <begin position="332"/>
        <end position="350"/>
    </location>
</feature>
<evidence type="ECO:0000313" key="9">
    <source>
        <dbReference type="Proteomes" id="UP000316639"/>
    </source>
</evidence>
<dbReference type="EMBL" id="VOBR01000026">
    <property type="protein sequence ID" value="TWP47363.1"/>
    <property type="molecule type" value="Genomic_DNA"/>
</dbReference>
<dbReference type="GO" id="GO:0030420">
    <property type="term" value="P:establishment of competence for transformation"/>
    <property type="evidence" value="ECO:0007669"/>
    <property type="project" value="InterPro"/>
</dbReference>
<feature type="transmembrane region" description="Helical" evidence="6">
    <location>
        <begin position="362"/>
        <end position="383"/>
    </location>
</feature>
<dbReference type="RefSeq" id="WP_146357752.1">
    <property type="nucleotide sequence ID" value="NZ_VOBR01000026.1"/>
</dbReference>
<dbReference type="Proteomes" id="UP000316639">
    <property type="component" value="Unassembled WGS sequence"/>
</dbReference>
<feature type="transmembrane region" description="Helical" evidence="6">
    <location>
        <begin position="50"/>
        <end position="71"/>
    </location>
</feature>
<keyword evidence="5 6" id="KW-0472">Membrane</keyword>
<feature type="domain" description="Metallo-beta-lactamase" evidence="7">
    <location>
        <begin position="519"/>
        <end position="718"/>
    </location>
</feature>
<dbReference type="PANTHER" id="PTHR30619">
    <property type="entry name" value="DNA INTERNALIZATION/COMPETENCE PROTEIN COMEC/REC2"/>
    <property type="match status" value="1"/>
</dbReference>
<dbReference type="SUPFAM" id="SSF56281">
    <property type="entry name" value="Metallo-hydrolase/oxidoreductase"/>
    <property type="match status" value="1"/>
</dbReference>
<dbReference type="InterPro" id="IPR001279">
    <property type="entry name" value="Metallo-B-lactamas"/>
</dbReference>
<comment type="caution">
    <text evidence="8">The sequence shown here is derived from an EMBL/GenBank/DDBJ whole genome shotgun (WGS) entry which is preliminary data.</text>
</comment>
<feature type="transmembrane region" description="Helical" evidence="6">
    <location>
        <begin position="457"/>
        <end position="475"/>
    </location>
</feature>
<proteinExistence type="predicted"/>
<feature type="transmembrane region" description="Helical" evidence="6">
    <location>
        <begin position="309"/>
        <end position="326"/>
    </location>
</feature>
<dbReference type="OrthoDB" id="7177610at2"/>
<evidence type="ECO:0000259" key="7">
    <source>
        <dbReference type="SMART" id="SM00849"/>
    </source>
</evidence>
<protein>
    <submittedName>
        <fullName evidence="8">DNA internalization-related competence protein ComEC/Rec2</fullName>
    </submittedName>
</protein>
<dbReference type="NCBIfam" id="TIGR00361">
    <property type="entry name" value="ComEC_Rec2"/>
    <property type="match status" value="1"/>
</dbReference>
<dbReference type="InterPro" id="IPR036866">
    <property type="entry name" value="RibonucZ/Hydroxyglut_hydro"/>
</dbReference>
<accession>A0A563ELK2</accession>
<keyword evidence="4 6" id="KW-1133">Transmembrane helix</keyword>
<dbReference type="PANTHER" id="PTHR30619:SF1">
    <property type="entry name" value="RECOMBINATION PROTEIN 2"/>
    <property type="match status" value="1"/>
</dbReference>
<name>A0A563ELK2_9PSEU</name>
<dbReference type="NCBIfam" id="TIGR00360">
    <property type="entry name" value="ComEC_N-term"/>
    <property type="match status" value="1"/>
</dbReference>
<feature type="transmembrane region" description="Helical" evidence="6">
    <location>
        <begin position="425"/>
        <end position="445"/>
    </location>
</feature>
<reference evidence="8 9" key="1">
    <citation type="submission" date="2019-07" db="EMBL/GenBank/DDBJ databases">
        <title>Lentzea xizangensis sp. nov., isolated from Qinghai-Tibetan Plateau Soils.</title>
        <authorList>
            <person name="Huang J."/>
        </authorList>
    </citation>
    <scope>NUCLEOTIDE SEQUENCE [LARGE SCALE GENOMIC DNA]</scope>
    <source>
        <strain evidence="8 9">FXJ1.1311</strain>
    </source>
</reference>
<feature type="transmembrane region" description="Helical" evidence="6">
    <location>
        <begin position="233"/>
        <end position="255"/>
    </location>
</feature>
<dbReference type="GO" id="GO:0005886">
    <property type="term" value="C:plasma membrane"/>
    <property type="evidence" value="ECO:0007669"/>
    <property type="project" value="UniProtKB-SubCell"/>
</dbReference>
<keyword evidence="2" id="KW-1003">Cell membrane</keyword>
<feature type="transmembrane region" description="Helical" evidence="6">
    <location>
        <begin position="264"/>
        <end position="280"/>
    </location>
</feature>
<dbReference type="Pfam" id="PF00753">
    <property type="entry name" value="Lactamase_B"/>
    <property type="match status" value="1"/>
</dbReference>
<evidence type="ECO:0000256" key="2">
    <source>
        <dbReference type="ARBA" id="ARBA00022475"/>
    </source>
</evidence>
<evidence type="ECO:0000256" key="3">
    <source>
        <dbReference type="ARBA" id="ARBA00022692"/>
    </source>
</evidence>
<dbReference type="InterPro" id="IPR004797">
    <property type="entry name" value="Competence_ComEC/Rec2"/>
</dbReference>
<dbReference type="CDD" id="cd07731">
    <property type="entry name" value="ComA-like_MBL-fold"/>
    <property type="match status" value="1"/>
</dbReference>
<dbReference type="InterPro" id="IPR004477">
    <property type="entry name" value="ComEC_N"/>
</dbReference>
<evidence type="ECO:0000256" key="1">
    <source>
        <dbReference type="ARBA" id="ARBA00004651"/>
    </source>
</evidence>
<evidence type="ECO:0000256" key="4">
    <source>
        <dbReference type="ARBA" id="ARBA00022989"/>
    </source>
</evidence>
<keyword evidence="3 6" id="KW-0812">Transmembrane</keyword>